<evidence type="ECO:0000313" key="3">
    <source>
        <dbReference type="Proteomes" id="UP000246740"/>
    </source>
</evidence>
<feature type="signal peptide" evidence="1">
    <location>
        <begin position="1"/>
        <end position="21"/>
    </location>
</feature>
<evidence type="ECO:0000256" key="1">
    <source>
        <dbReference type="SAM" id="SignalP"/>
    </source>
</evidence>
<dbReference type="InParanoid" id="A0A317Y065"/>
<reference evidence="2 3" key="1">
    <citation type="journal article" date="2018" name="Mol. Biol. Evol.">
        <title>Broad Genomic Sampling Reveals a Smut Pathogenic Ancestry of the Fungal Clade Ustilaginomycotina.</title>
        <authorList>
            <person name="Kijpornyongpan T."/>
            <person name="Mondo S.J."/>
            <person name="Barry K."/>
            <person name="Sandor L."/>
            <person name="Lee J."/>
            <person name="Lipzen A."/>
            <person name="Pangilinan J."/>
            <person name="LaButti K."/>
            <person name="Hainaut M."/>
            <person name="Henrissat B."/>
            <person name="Grigoriev I.V."/>
            <person name="Spatafora J.W."/>
            <person name="Aime M.C."/>
        </authorList>
    </citation>
    <scope>NUCLEOTIDE SEQUENCE [LARGE SCALE GENOMIC DNA]</scope>
    <source>
        <strain evidence="2 3">MCA 3645</strain>
    </source>
</reference>
<dbReference type="AlphaFoldDB" id="A0A317Y065"/>
<organism evidence="2 3">
    <name type="scientific">Testicularia cyperi</name>
    <dbReference type="NCBI Taxonomy" id="1882483"/>
    <lineage>
        <taxon>Eukaryota</taxon>
        <taxon>Fungi</taxon>
        <taxon>Dikarya</taxon>
        <taxon>Basidiomycota</taxon>
        <taxon>Ustilaginomycotina</taxon>
        <taxon>Ustilaginomycetes</taxon>
        <taxon>Ustilaginales</taxon>
        <taxon>Anthracoideaceae</taxon>
        <taxon>Testicularia</taxon>
    </lineage>
</organism>
<gene>
    <name evidence="2" type="ORF">BCV70DRAFT_197664</name>
</gene>
<keyword evidence="3" id="KW-1185">Reference proteome</keyword>
<evidence type="ECO:0000313" key="2">
    <source>
        <dbReference type="EMBL" id="PWZ03453.1"/>
    </source>
</evidence>
<keyword evidence="1" id="KW-0732">Signal</keyword>
<dbReference type="EMBL" id="KZ819188">
    <property type="protein sequence ID" value="PWZ03453.1"/>
    <property type="molecule type" value="Genomic_DNA"/>
</dbReference>
<name>A0A317Y065_9BASI</name>
<sequence>MKYKLLLSLLAMALLAHAIVAYPVSTVRASKDKVNDTQPATELQRRLVPNNEIMLFRDWGKQFYQTRVYNEYLRILDNDRYQNIEEHDLRHVFSTFMRGYKDARDNVDPGPVRSELIELVDRFNVDALKPRLTRYVSTEREALRRHGRDLEEAKNRVRRRLPSLQLMQAYEPASGWTVDDYDRLYNLAIQVLDQIR</sequence>
<protein>
    <submittedName>
        <fullName evidence="2">Uncharacterized protein</fullName>
    </submittedName>
</protein>
<accession>A0A317Y065</accession>
<feature type="chain" id="PRO_5016375113" evidence="1">
    <location>
        <begin position="22"/>
        <end position="196"/>
    </location>
</feature>
<proteinExistence type="predicted"/>
<dbReference type="Proteomes" id="UP000246740">
    <property type="component" value="Unassembled WGS sequence"/>
</dbReference>